<dbReference type="KEGG" id="mher:K3U94_05450"/>
<dbReference type="InterPro" id="IPR045926">
    <property type="entry name" value="DUF6345"/>
</dbReference>
<feature type="region of interest" description="Disordered" evidence="1">
    <location>
        <begin position="483"/>
        <end position="511"/>
    </location>
</feature>
<sequence>MPTKKAGLKTPAAPATHPNPVPAAARLAARNGNGTARMVLGDSVGDNPQGELPPSAAGKLDARGGANAYGAFSIETFADAGSLMYTHEDAAGFLGYVSKFTAPNFWYKDGNVQIWSYYEDFDDWQDTYGMDAVNVAYHSGHGGRRADGSVWFPLGGNWNNQGTNAWAGNMRLGNERANYLFWSTCFACPVYAPLNPIITWNSANLGFRMLFGFETTSVDDGNYGKYFFEEWNKGKSFSAAWMDASWRISHGQVPSVVACGATQAEATDRVNNERLFNFGHVSKNWWQWRWYYASSLAPANLRARERQLTVPADLRGARLRPIEVNSRILRSAVDRFGVRVSVPREVAVSASGAFRVGEGDALLAFGADGSVEAQLDHHNYANHDQIPVSQAAAIAQEALGLYGLTRDAELVFDKVQHAAEAGGSAMGDGELLDPVVTGTTIQFKQMINGLPVITPGAGEVRVCVDNDGKVTRVASSVRAVDRLTRGVGGGGPTPTPEGVEQPAVAGPDQDPVEQRLGASWAQHMARWAAKGQMPVGYSLVPGTTEVGYAVQLDQAVLVATREIEVDFGNGLRKRYRVEAPLG</sequence>
<dbReference type="AlphaFoldDB" id="A0A9X7WIW6"/>
<dbReference type="EMBL" id="CP080997">
    <property type="protein sequence ID" value="QZA08732.1"/>
    <property type="molecule type" value="Genomic_DNA"/>
</dbReference>
<name>A0A9X7WIW6_9MYCO</name>
<gene>
    <name evidence="2" type="ORF">K3U94_05450</name>
</gene>
<feature type="region of interest" description="Disordered" evidence="1">
    <location>
        <begin position="1"/>
        <end position="20"/>
    </location>
</feature>
<proteinExistence type="predicted"/>
<organism evidence="2 3">
    <name type="scientific">Mycolicibacter heraklionensis</name>
    <dbReference type="NCBI Taxonomy" id="512402"/>
    <lineage>
        <taxon>Bacteria</taxon>
        <taxon>Bacillati</taxon>
        <taxon>Actinomycetota</taxon>
        <taxon>Actinomycetes</taxon>
        <taxon>Mycobacteriales</taxon>
        <taxon>Mycobacteriaceae</taxon>
        <taxon>Mycolicibacter</taxon>
    </lineage>
</organism>
<evidence type="ECO:0000313" key="3">
    <source>
        <dbReference type="Proteomes" id="UP000825008"/>
    </source>
</evidence>
<dbReference type="RefSeq" id="WP_220695832.1">
    <property type="nucleotide sequence ID" value="NZ_CP080997.1"/>
</dbReference>
<evidence type="ECO:0000256" key="1">
    <source>
        <dbReference type="SAM" id="MobiDB-lite"/>
    </source>
</evidence>
<reference evidence="2" key="1">
    <citation type="submission" date="2021-08" db="EMBL/GenBank/DDBJ databases">
        <title>Whole genome sequencing of non-tuberculosis mycobacteria type-strains.</title>
        <authorList>
            <person name="Igarashi Y."/>
            <person name="Osugi A."/>
            <person name="Mitarai S."/>
        </authorList>
    </citation>
    <scope>NUCLEOTIDE SEQUENCE</scope>
    <source>
        <strain evidence="2">JCM 30995</strain>
    </source>
</reference>
<accession>A0A9X7WIW6</accession>
<dbReference type="Pfam" id="PF19872">
    <property type="entry name" value="DUF6345"/>
    <property type="match status" value="1"/>
</dbReference>
<protein>
    <submittedName>
        <fullName evidence="2">Uncharacterized protein</fullName>
    </submittedName>
</protein>
<dbReference type="Proteomes" id="UP000825008">
    <property type="component" value="Chromosome"/>
</dbReference>
<evidence type="ECO:0000313" key="2">
    <source>
        <dbReference type="EMBL" id="QZA08732.1"/>
    </source>
</evidence>